<evidence type="ECO:0000313" key="2">
    <source>
        <dbReference type="EMBL" id="GAP00184.1"/>
    </source>
</evidence>
<dbReference type="OrthoDB" id="2242521at2"/>
<keyword evidence="1" id="KW-1133">Transmembrane helix</keyword>
<keyword evidence="1" id="KW-0812">Transmembrane</keyword>
<proteinExistence type="predicted"/>
<evidence type="ECO:0008006" key="4">
    <source>
        <dbReference type="Google" id="ProtNLM"/>
    </source>
</evidence>
<sequence>MEVHDNLRVRMARPKRFSWLKFWLITGTVIVLICAGLYTYAYISLRPMAKAEDQVQKVVSQKTDLTNLHNMTVDYRNGTTYAVLGQDDGTNKVAIVQGEGQDQKVKTFKYGNGLSHADLISKVKTDYKSKKIYSANLSVYQKTLVWEVSYEGKDGGLNYLTIDYKKGTVYRAVYGI</sequence>
<protein>
    <recommendedName>
        <fullName evidence="4">DUF5590 domain-containing protein</fullName>
    </recommendedName>
</protein>
<reference evidence="2 3" key="1">
    <citation type="journal article" date="2015" name="BMC Genomics">
        <title>Comparative genomics of Fructobacillus spp. and Leuconostoc spp. reveals niche-specific evolution of Fructobacillus spp.</title>
        <authorList>
            <person name="Endo A."/>
            <person name="Tanizawa Y."/>
            <person name="Tanaka N."/>
            <person name="Maeno S."/>
            <person name="Kumar H."/>
            <person name="Shiwa Y."/>
            <person name="Okada S."/>
            <person name="Yoshikawa H."/>
            <person name="Dicks L."/>
            <person name="Nakagawa J."/>
            <person name="Arita M."/>
        </authorList>
    </citation>
    <scope>NUCLEOTIDE SEQUENCE [LARGE SCALE GENOMIC DNA]</scope>
    <source>
        <strain evidence="2 3">JCM 12225</strain>
    </source>
</reference>
<keyword evidence="3" id="KW-1185">Reference proteome</keyword>
<gene>
    <name evidence="2" type="ORF">FFIC_281940</name>
</gene>
<dbReference type="Proteomes" id="UP000253891">
    <property type="component" value="Unassembled WGS sequence"/>
</dbReference>
<dbReference type="InterPro" id="IPR046350">
    <property type="entry name" value="Cystatin_sf"/>
</dbReference>
<evidence type="ECO:0000256" key="1">
    <source>
        <dbReference type="SAM" id="Phobius"/>
    </source>
</evidence>
<feature type="transmembrane region" description="Helical" evidence="1">
    <location>
        <begin position="20"/>
        <end position="43"/>
    </location>
</feature>
<organism evidence="2 3">
    <name type="scientific">Fructobacillus ficulneus</name>
    <dbReference type="NCBI Taxonomy" id="157463"/>
    <lineage>
        <taxon>Bacteria</taxon>
        <taxon>Bacillati</taxon>
        <taxon>Bacillota</taxon>
        <taxon>Bacilli</taxon>
        <taxon>Lactobacillales</taxon>
        <taxon>Lactobacillaceae</taxon>
        <taxon>Fructobacillus</taxon>
    </lineage>
</organism>
<dbReference type="RefSeq" id="WP_061993519.1">
    <property type="nucleotide sequence ID" value="NZ_DF968005.1"/>
</dbReference>
<evidence type="ECO:0000313" key="3">
    <source>
        <dbReference type="Proteomes" id="UP000253891"/>
    </source>
</evidence>
<keyword evidence="1" id="KW-0472">Membrane</keyword>
<dbReference type="EMBL" id="DF968005">
    <property type="protein sequence ID" value="GAP00184.1"/>
    <property type="molecule type" value="Genomic_DNA"/>
</dbReference>
<dbReference type="STRING" id="157463.GCA_001047075_01089"/>
<dbReference type="SUPFAM" id="SSF54403">
    <property type="entry name" value="Cystatin/monellin"/>
    <property type="match status" value="1"/>
</dbReference>
<accession>A0A0K8MJ22</accession>
<dbReference type="AlphaFoldDB" id="A0A0K8MJ22"/>
<name>A0A0K8MJ22_9LACO</name>
<dbReference type="Gene3D" id="3.10.450.40">
    <property type="match status" value="1"/>
</dbReference>